<gene>
    <name evidence="4" type="ORF">P153DRAFT_387921</name>
</gene>
<evidence type="ECO:0008006" key="6">
    <source>
        <dbReference type="Google" id="ProtNLM"/>
    </source>
</evidence>
<reference evidence="4" key="1">
    <citation type="journal article" date="2020" name="Stud. Mycol.">
        <title>101 Dothideomycetes genomes: a test case for predicting lifestyles and emergence of pathogens.</title>
        <authorList>
            <person name="Haridas S."/>
            <person name="Albert R."/>
            <person name="Binder M."/>
            <person name="Bloem J."/>
            <person name="Labutti K."/>
            <person name="Salamov A."/>
            <person name="Andreopoulos B."/>
            <person name="Baker S."/>
            <person name="Barry K."/>
            <person name="Bills G."/>
            <person name="Bluhm B."/>
            <person name="Cannon C."/>
            <person name="Castanera R."/>
            <person name="Culley D."/>
            <person name="Daum C."/>
            <person name="Ezra D."/>
            <person name="Gonzalez J."/>
            <person name="Henrissat B."/>
            <person name="Kuo A."/>
            <person name="Liang C."/>
            <person name="Lipzen A."/>
            <person name="Lutzoni F."/>
            <person name="Magnuson J."/>
            <person name="Mondo S."/>
            <person name="Nolan M."/>
            <person name="Ohm R."/>
            <person name="Pangilinan J."/>
            <person name="Park H.-J."/>
            <person name="Ramirez L."/>
            <person name="Alfaro M."/>
            <person name="Sun H."/>
            <person name="Tritt A."/>
            <person name="Yoshinaga Y."/>
            <person name="Zwiers L.-H."/>
            <person name="Turgeon B."/>
            <person name="Goodwin S."/>
            <person name="Spatafora J."/>
            <person name="Crous P."/>
            <person name="Grigoriev I."/>
        </authorList>
    </citation>
    <scope>NUCLEOTIDE SEQUENCE</scope>
    <source>
        <strain evidence="4">CBS 119687</strain>
    </source>
</reference>
<keyword evidence="3" id="KW-0732">Signal</keyword>
<feature type="region of interest" description="Disordered" evidence="1">
    <location>
        <begin position="56"/>
        <end position="118"/>
    </location>
</feature>
<dbReference type="EMBL" id="ML977511">
    <property type="protein sequence ID" value="KAF2127378.1"/>
    <property type="molecule type" value="Genomic_DNA"/>
</dbReference>
<feature type="transmembrane region" description="Helical" evidence="2">
    <location>
        <begin position="176"/>
        <end position="204"/>
    </location>
</feature>
<dbReference type="Proteomes" id="UP000799771">
    <property type="component" value="Unassembled WGS sequence"/>
</dbReference>
<accession>A0A6A6A966</accession>
<name>A0A6A6A966_9PLEO</name>
<feature type="signal peptide" evidence="3">
    <location>
        <begin position="1"/>
        <end position="21"/>
    </location>
</feature>
<dbReference type="GeneID" id="54411131"/>
<keyword evidence="2" id="KW-0472">Membrane</keyword>
<evidence type="ECO:0000313" key="5">
    <source>
        <dbReference type="Proteomes" id="UP000799771"/>
    </source>
</evidence>
<keyword evidence="2" id="KW-1133">Transmembrane helix</keyword>
<dbReference type="RefSeq" id="XP_033521767.1">
    <property type="nucleotide sequence ID" value="XM_033670699.1"/>
</dbReference>
<organism evidence="4 5">
    <name type="scientific">Dothidotthia symphoricarpi CBS 119687</name>
    <dbReference type="NCBI Taxonomy" id="1392245"/>
    <lineage>
        <taxon>Eukaryota</taxon>
        <taxon>Fungi</taxon>
        <taxon>Dikarya</taxon>
        <taxon>Ascomycota</taxon>
        <taxon>Pezizomycotina</taxon>
        <taxon>Dothideomycetes</taxon>
        <taxon>Pleosporomycetidae</taxon>
        <taxon>Pleosporales</taxon>
        <taxon>Dothidotthiaceae</taxon>
        <taxon>Dothidotthia</taxon>
    </lineage>
</organism>
<sequence>MSAPFLFFACLLAVCLPIISVQLPRHLLLKKPRSTKPPEARPAILRFRALRETTTPVRARSRFGADASEDQGAATSEPMSTVTRKPWERPFPVQKEGEGSVLPGSLTPRRKTGRELEEKGGARRLFPADIPATEKETGEMPVEAAFMSPNAPPVQSVLSSVSKKKNPQAGMSVLKIGIAAMAFVLFVFGFAILIAHCLAWFIVYKTEVRLGEAKTGVLKGGEMRMCLCAR</sequence>
<evidence type="ECO:0000256" key="1">
    <source>
        <dbReference type="SAM" id="MobiDB-lite"/>
    </source>
</evidence>
<feature type="chain" id="PRO_5025428058" description="Transmembrane protein" evidence="3">
    <location>
        <begin position="22"/>
        <end position="230"/>
    </location>
</feature>
<dbReference type="AlphaFoldDB" id="A0A6A6A966"/>
<keyword evidence="2" id="KW-0812">Transmembrane</keyword>
<dbReference type="OrthoDB" id="3797881at2759"/>
<evidence type="ECO:0000313" key="4">
    <source>
        <dbReference type="EMBL" id="KAF2127378.1"/>
    </source>
</evidence>
<evidence type="ECO:0000256" key="2">
    <source>
        <dbReference type="SAM" id="Phobius"/>
    </source>
</evidence>
<proteinExistence type="predicted"/>
<evidence type="ECO:0000256" key="3">
    <source>
        <dbReference type="SAM" id="SignalP"/>
    </source>
</evidence>
<protein>
    <recommendedName>
        <fullName evidence="6">Transmembrane protein</fullName>
    </recommendedName>
</protein>
<feature type="compositionally biased region" description="Polar residues" evidence="1">
    <location>
        <begin position="73"/>
        <end position="83"/>
    </location>
</feature>
<keyword evidence="5" id="KW-1185">Reference proteome</keyword>